<dbReference type="RefSeq" id="WP_064595259.1">
    <property type="nucleotide sequence ID" value="NZ_LYRP01000001.1"/>
</dbReference>
<dbReference type="InterPro" id="IPR006315">
    <property type="entry name" value="OM_autotransptr_brl_dom"/>
</dbReference>
<accession>A0A1B7L9U8</accession>
<feature type="domain" description="Autotransporter" evidence="2">
    <location>
        <begin position="625"/>
        <end position="909"/>
    </location>
</feature>
<dbReference type="STRING" id="1691903.A9B99_05255"/>
<feature type="region of interest" description="Disordered" evidence="1">
    <location>
        <begin position="507"/>
        <end position="533"/>
    </location>
</feature>
<dbReference type="InterPro" id="IPR005546">
    <property type="entry name" value="Autotransporte_beta"/>
</dbReference>
<dbReference type="OrthoDB" id="9780507at2"/>
<dbReference type="Pfam" id="PF03797">
    <property type="entry name" value="Autotransporter"/>
    <property type="match status" value="1"/>
</dbReference>
<protein>
    <recommendedName>
        <fullName evidence="2">Autotransporter domain-containing protein</fullName>
    </recommendedName>
</protein>
<dbReference type="SMART" id="SM00869">
    <property type="entry name" value="Autotransporter"/>
    <property type="match status" value="1"/>
</dbReference>
<dbReference type="Gene3D" id="2.40.128.130">
    <property type="entry name" value="Autotransporter beta-domain"/>
    <property type="match status" value="1"/>
</dbReference>
<evidence type="ECO:0000256" key="1">
    <source>
        <dbReference type="SAM" id="MobiDB-lite"/>
    </source>
</evidence>
<gene>
    <name evidence="3" type="ORF">A9B99_05255</name>
</gene>
<dbReference type="AlphaFoldDB" id="A0A1B7L9U8"/>
<name>A0A1B7L9U8_9ENTR</name>
<organism evidence="3 4">
    <name type="scientific">Mangrovibacter phragmitis</name>
    <dbReference type="NCBI Taxonomy" id="1691903"/>
    <lineage>
        <taxon>Bacteria</taxon>
        <taxon>Pseudomonadati</taxon>
        <taxon>Pseudomonadota</taxon>
        <taxon>Gammaproteobacteria</taxon>
        <taxon>Enterobacterales</taxon>
        <taxon>Enterobacteriaceae</taxon>
        <taxon>Mangrovibacter</taxon>
    </lineage>
</organism>
<sequence length="909" mass="92142">MGQCINKSADTQLDRRKVLGVSLGSAIALMSTTEVYAACINVGSSVTVVGSTGCVNWSGGNMTLTSNGTLSSSSAAALTASALAETLTNSGLLYGTSFAALENTSNSLAVVNNTAMLSDTVGILNNGTILSLTNNAGGTISGNTAGIQNNTYIMSLSNGGIMTGGVGVSNTGDIGTLSNTGSITGTTVGLQNNGTITSLNNTTGTISGTTAGIQNNTAITSLINNSVITGGVGIGNAGNIGTLSNTGSITGTTAGIQNSGTTSSLINNSAITAADAISNTGTLGTLVNNGSISGSGYAIYNTSTGIIGPVTNNGLIAGDISNLSSTGLTINGASGANQGTLTGASGNIDSASMGTIVNSAADLYFNSGNLLLNDNVNVGTFTLQNTGQTLQVNNPVSITGNYAQSSATTLLLGVGDSAVSNGVTTDTGYGRLIVSGTATIGSGSTVSLKSLNAWRFASGQRYVVVSAAKSGTNFNASSLNYVITAYDGETTGSVVDTGNTSNLVVSLGNQTPTTPQTPGGGDNPSTPGNTSNGFATTANALSSLRGLQNYTGIAPGLLDLYNASLAIDSTQEANRVGEQLSPVQNSGASHAASMATFGAVNVVSQRVDSIRLAQSHGMSGVAAGDSPDDWSAWGQVFGGHVNQGMVDNVSGYKANYGGLVLGGDRLVGEAWRMGGALTYSYTSVRNQDNLYGNKTGVDSWGVIGYASYTGDPWYVNLSASVTQQRYDTTRNVSMTGYSDRASGKFNGQQYVTNAEFGYPLLVADNTTLTPLASLNYSYQTTGSYKESSDNGSALSVGGSHNNAVRSGLGARLDKSFQTGFGDVVPFIQAVWTHQYNPQRSSTTASYIAATAGETNFTTFGASPVEDTADLSVGATLVKSDTLTLNARYNVQLGQQYQGQTVILQVRKQF</sequence>
<dbReference type="GO" id="GO:0019867">
    <property type="term" value="C:outer membrane"/>
    <property type="evidence" value="ECO:0007669"/>
    <property type="project" value="InterPro"/>
</dbReference>
<evidence type="ECO:0000259" key="2">
    <source>
        <dbReference type="PROSITE" id="PS51208"/>
    </source>
</evidence>
<dbReference type="EMBL" id="LYRP01000001">
    <property type="protein sequence ID" value="OAT79098.1"/>
    <property type="molecule type" value="Genomic_DNA"/>
</dbReference>
<evidence type="ECO:0000313" key="4">
    <source>
        <dbReference type="Proteomes" id="UP000078225"/>
    </source>
</evidence>
<proteinExistence type="predicted"/>
<dbReference type="SUPFAM" id="SSF103515">
    <property type="entry name" value="Autotransporter"/>
    <property type="match status" value="1"/>
</dbReference>
<comment type="caution">
    <text evidence="3">The sequence shown here is derived from an EMBL/GenBank/DDBJ whole genome shotgun (WGS) entry which is preliminary data.</text>
</comment>
<dbReference type="Proteomes" id="UP000078225">
    <property type="component" value="Unassembled WGS sequence"/>
</dbReference>
<feature type="compositionally biased region" description="Low complexity" evidence="1">
    <location>
        <begin position="508"/>
        <end position="517"/>
    </location>
</feature>
<keyword evidence="4" id="KW-1185">Reference proteome</keyword>
<dbReference type="PROSITE" id="PS51208">
    <property type="entry name" value="AUTOTRANSPORTER"/>
    <property type="match status" value="1"/>
</dbReference>
<reference evidence="4" key="1">
    <citation type="submission" date="2016-05" db="EMBL/GenBank/DDBJ databases">
        <authorList>
            <person name="Behera P."/>
            <person name="Vaishampayan P."/>
            <person name="Singh N."/>
            <person name="Raina V."/>
            <person name="Suar M."/>
            <person name="Pattnaik A."/>
            <person name="Rastogi G."/>
        </authorList>
    </citation>
    <scope>NUCLEOTIDE SEQUENCE [LARGE SCALE GENOMIC DNA]</scope>
    <source>
        <strain evidence="4">MP23</strain>
    </source>
</reference>
<dbReference type="NCBIfam" id="TIGR01414">
    <property type="entry name" value="autotrans_barl"/>
    <property type="match status" value="1"/>
</dbReference>
<dbReference type="InterPro" id="IPR036709">
    <property type="entry name" value="Autotransporte_beta_dom_sf"/>
</dbReference>
<evidence type="ECO:0000313" key="3">
    <source>
        <dbReference type="EMBL" id="OAT79098.1"/>
    </source>
</evidence>